<protein>
    <submittedName>
        <fullName evidence="3">Uncharacterized protein</fullName>
    </submittedName>
</protein>
<keyword evidence="2" id="KW-0812">Transmembrane</keyword>
<name>A0A0G2FVU4_9PEZI</name>
<organism evidence="3 4">
    <name type="scientific">Diaporthe ampelina</name>
    <dbReference type="NCBI Taxonomy" id="1214573"/>
    <lineage>
        <taxon>Eukaryota</taxon>
        <taxon>Fungi</taxon>
        <taxon>Dikarya</taxon>
        <taxon>Ascomycota</taxon>
        <taxon>Pezizomycotina</taxon>
        <taxon>Sordariomycetes</taxon>
        <taxon>Sordariomycetidae</taxon>
        <taxon>Diaporthales</taxon>
        <taxon>Diaporthaceae</taxon>
        <taxon>Diaporthe</taxon>
    </lineage>
</organism>
<gene>
    <name evidence="3" type="ORF">UCDDA912_g01939</name>
</gene>
<feature type="transmembrane region" description="Helical" evidence="2">
    <location>
        <begin position="294"/>
        <end position="314"/>
    </location>
</feature>
<feature type="compositionally biased region" description="Basic and acidic residues" evidence="1">
    <location>
        <begin position="404"/>
        <end position="416"/>
    </location>
</feature>
<proteinExistence type="predicted"/>
<dbReference type="EMBL" id="LCUC01000062">
    <property type="protein sequence ID" value="KKY38029.1"/>
    <property type="molecule type" value="Genomic_DNA"/>
</dbReference>
<dbReference type="AlphaFoldDB" id="A0A0G2FVU4"/>
<feature type="transmembrane region" description="Helical" evidence="2">
    <location>
        <begin position="253"/>
        <end position="274"/>
    </location>
</feature>
<dbReference type="OrthoDB" id="3357002at2759"/>
<dbReference type="PANTHER" id="PTHR35184">
    <property type="entry name" value="YALI0C10208P"/>
    <property type="match status" value="1"/>
</dbReference>
<keyword evidence="2" id="KW-1133">Transmembrane helix</keyword>
<reference evidence="3 4" key="2">
    <citation type="submission" date="2015-05" db="EMBL/GenBank/DDBJ databases">
        <authorList>
            <person name="Morales-Cruz A."/>
            <person name="Amrine K.C."/>
            <person name="Cantu D."/>
        </authorList>
    </citation>
    <scope>NUCLEOTIDE SEQUENCE [LARGE SCALE GENOMIC DNA]</scope>
    <source>
        <strain evidence="3">DA912</strain>
    </source>
</reference>
<feature type="transmembrane region" description="Helical" evidence="2">
    <location>
        <begin position="222"/>
        <end position="241"/>
    </location>
</feature>
<evidence type="ECO:0000313" key="4">
    <source>
        <dbReference type="Proteomes" id="UP000034680"/>
    </source>
</evidence>
<keyword evidence="4" id="KW-1185">Reference proteome</keyword>
<keyword evidence="2" id="KW-0472">Membrane</keyword>
<feature type="region of interest" description="Disordered" evidence="1">
    <location>
        <begin position="1"/>
        <end position="45"/>
    </location>
</feature>
<dbReference type="STRING" id="1214573.A0A0G2FVU4"/>
<feature type="transmembrane region" description="Helical" evidence="2">
    <location>
        <begin position="72"/>
        <end position="92"/>
    </location>
</feature>
<evidence type="ECO:0000313" key="3">
    <source>
        <dbReference type="EMBL" id="KKY38029.1"/>
    </source>
</evidence>
<evidence type="ECO:0000256" key="1">
    <source>
        <dbReference type="SAM" id="MobiDB-lite"/>
    </source>
</evidence>
<dbReference type="Pfam" id="PF11309">
    <property type="entry name" value="DUF3112"/>
    <property type="match status" value="1"/>
</dbReference>
<dbReference type="InterPro" id="IPR021460">
    <property type="entry name" value="DUF3112"/>
</dbReference>
<reference evidence="3 4" key="1">
    <citation type="submission" date="2015-05" db="EMBL/GenBank/DDBJ databases">
        <title>Distinctive expansion of gene families associated with plant cell wall degradation and secondary metabolism in the genomes of grapevine trunk pathogens.</title>
        <authorList>
            <person name="Lawrence D.P."/>
            <person name="Travadon R."/>
            <person name="Rolshausen P.E."/>
            <person name="Baumgartner K."/>
        </authorList>
    </citation>
    <scope>NUCLEOTIDE SEQUENCE [LARGE SCALE GENOMIC DNA]</scope>
    <source>
        <strain evidence="3">DA912</strain>
    </source>
</reference>
<feature type="transmembrane region" description="Helical" evidence="2">
    <location>
        <begin position="176"/>
        <end position="202"/>
    </location>
</feature>
<evidence type="ECO:0000256" key="2">
    <source>
        <dbReference type="SAM" id="Phobius"/>
    </source>
</evidence>
<comment type="caution">
    <text evidence="3">The sequence shown here is derived from an EMBL/GenBank/DDBJ whole genome shotgun (WGS) entry which is preliminary data.</text>
</comment>
<accession>A0A0G2FVU4</accession>
<feature type="compositionally biased region" description="Polar residues" evidence="1">
    <location>
        <begin position="470"/>
        <end position="484"/>
    </location>
</feature>
<feature type="transmembrane region" description="Helical" evidence="2">
    <location>
        <begin position="134"/>
        <end position="156"/>
    </location>
</feature>
<dbReference type="PANTHER" id="PTHR35184:SF1">
    <property type="entry name" value="INTEGRAL MEMBRANE PROTEIN"/>
    <property type="match status" value="1"/>
</dbReference>
<sequence length="484" mass="51760">MNPGVASPGPDNAAAQGGSPSAATQVEAPSANQAPDRAPTVAAAQAQEMAREIDPAAGDLLGGNPPSKNVDLPVTIVFLLLFLLGAFTHISIYRANAKRGHKFLLSDLMFDFCMIRSLTCIFRIAWVFSQLRGIILMAQIFFNGGAAVIFVVNIFFAQRIVRSMHPGVGWSVPFSLGTVILASSVPPVIVLQITSISVFFLSTDNPDRADVAVALLKTGSSWNIWLVSFPFLAIFLACSIPGPKPEKFGSGNLRVKTSLAMLGAALLATGATVRTYGTFNPRAPNSGDVLYGKAVFYVTQFSFEIIVVALYAFARIDLLFHVPNGSSKPGDYSADKAGDTEKAMVLSRGEIRDKIEETGLHHQILKPSYTSSFMQTGAEPVFAVFYPSAPDAASLMGVAQGMADEGKLPPRPADKVSRRKSVVEAFRSTSSASRRPAQGQYGLPAQPRPPRPPRTTQSMYRTSPDDAGDVSTTAPQNETGRAQF</sequence>
<feature type="region of interest" description="Disordered" evidence="1">
    <location>
        <begin position="403"/>
        <end position="484"/>
    </location>
</feature>
<dbReference type="Proteomes" id="UP000034680">
    <property type="component" value="Unassembled WGS sequence"/>
</dbReference>